<comment type="caution">
    <text evidence="3">The sequence shown here is derived from an EMBL/GenBank/DDBJ whole genome shotgun (WGS) entry which is preliminary data.</text>
</comment>
<dbReference type="Gene3D" id="3.40.50.1820">
    <property type="entry name" value="alpha/beta hydrolase"/>
    <property type="match status" value="1"/>
</dbReference>
<dbReference type="AlphaFoldDB" id="A0A927R7T7"/>
<feature type="signal peptide" evidence="2">
    <location>
        <begin position="1"/>
        <end position="37"/>
    </location>
</feature>
<gene>
    <name evidence="3" type="ORF">HEB94_002775</name>
</gene>
<dbReference type="SUPFAM" id="SSF53474">
    <property type="entry name" value="alpha/beta-Hydrolases"/>
    <property type="match status" value="1"/>
</dbReference>
<evidence type="ECO:0000256" key="1">
    <source>
        <dbReference type="SAM" id="MobiDB-lite"/>
    </source>
</evidence>
<sequence>MSQSSDRTSSRGRRLRGVLVVVLLLTSPLGSGTAANAATAANTANTSDTASVAGSDPTTQGRRTLTGTIEGADFRVEMPRRWNGTLVLFSHGLYPAESAPWPPEIRLANRTETDRWLLEHGYALAASDYRERYGYSLEPALHDQLALLDWFDVNVGQPHRTVTMGWSMGAVISVMLAERDPDRFDGVAALCGEFDANGTWNAAPDISYAVRTLLASGEDIDLVRASDPAGSNQALMQAVERALTTPEGRARLALAGALGNIPGWYSAHQAEPTELAEKLRQQASWTQWAYV</sequence>
<evidence type="ECO:0000313" key="3">
    <source>
        <dbReference type="EMBL" id="MBE1605927.1"/>
    </source>
</evidence>
<feature type="chain" id="PRO_5037065617" evidence="2">
    <location>
        <begin position="38"/>
        <end position="291"/>
    </location>
</feature>
<keyword evidence="2" id="KW-0732">Signal</keyword>
<feature type="compositionally biased region" description="Polar residues" evidence="1">
    <location>
        <begin position="47"/>
        <end position="64"/>
    </location>
</feature>
<proteinExistence type="predicted"/>
<evidence type="ECO:0000313" key="4">
    <source>
        <dbReference type="Proteomes" id="UP000638648"/>
    </source>
</evidence>
<accession>A0A927R7T7</accession>
<organism evidence="3 4">
    <name type="scientific">Actinopolymorpha pittospori</name>
    <dbReference type="NCBI Taxonomy" id="648752"/>
    <lineage>
        <taxon>Bacteria</taxon>
        <taxon>Bacillati</taxon>
        <taxon>Actinomycetota</taxon>
        <taxon>Actinomycetes</taxon>
        <taxon>Propionibacteriales</taxon>
        <taxon>Actinopolymorphaceae</taxon>
        <taxon>Actinopolymorpha</taxon>
    </lineage>
</organism>
<keyword evidence="4" id="KW-1185">Reference proteome</keyword>
<dbReference type="InterPro" id="IPR000801">
    <property type="entry name" value="Esterase-like"/>
</dbReference>
<dbReference type="EMBL" id="JADBEM010000001">
    <property type="protein sequence ID" value="MBE1605927.1"/>
    <property type="molecule type" value="Genomic_DNA"/>
</dbReference>
<reference evidence="3" key="1">
    <citation type="submission" date="2020-10" db="EMBL/GenBank/DDBJ databases">
        <title>Sequencing the genomes of 1000 actinobacteria strains.</title>
        <authorList>
            <person name="Klenk H.-P."/>
        </authorList>
    </citation>
    <scope>NUCLEOTIDE SEQUENCE</scope>
    <source>
        <strain evidence="3">DSM 45354</strain>
    </source>
</reference>
<dbReference type="InterPro" id="IPR029058">
    <property type="entry name" value="AB_hydrolase_fold"/>
</dbReference>
<protein>
    <submittedName>
        <fullName evidence="3">Pimeloyl-ACP methyl ester carboxylesterase</fullName>
    </submittedName>
</protein>
<evidence type="ECO:0000256" key="2">
    <source>
        <dbReference type="SAM" id="SignalP"/>
    </source>
</evidence>
<dbReference type="Pfam" id="PF00756">
    <property type="entry name" value="Esterase"/>
    <property type="match status" value="1"/>
</dbReference>
<feature type="region of interest" description="Disordered" evidence="1">
    <location>
        <begin position="42"/>
        <end position="64"/>
    </location>
</feature>
<dbReference type="Proteomes" id="UP000638648">
    <property type="component" value="Unassembled WGS sequence"/>
</dbReference>
<name>A0A927R7T7_9ACTN</name>
<dbReference type="RefSeq" id="WP_202896319.1">
    <property type="nucleotide sequence ID" value="NZ_BAABJL010000244.1"/>
</dbReference>